<evidence type="ECO:0000313" key="2">
    <source>
        <dbReference type="Proteomes" id="UP000814140"/>
    </source>
</evidence>
<accession>A0ACB8SMC4</accession>
<comment type="caution">
    <text evidence="1">The sequence shown here is derived from an EMBL/GenBank/DDBJ whole genome shotgun (WGS) entry which is preliminary data.</text>
</comment>
<proteinExistence type="predicted"/>
<dbReference type="EMBL" id="MU277256">
    <property type="protein sequence ID" value="KAI0056856.1"/>
    <property type="molecule type" value="Genomic_DNA"/>
</dbReference>
<feature type="non-terminal residue" evidence="1">
    <location>
        <position position="1"/>
    </location>
</feature>
<sequence length="118" mass="13369">PHPDSTHHLVFNNVNSLMQRLPNTMYLNGHSIVAATIPTGTILYHGRTNDTAPTGHEWLAFDFEHSYMFCWGPCYVISYMATRDLRLAYLDGVSAANLRSGTYDTQDILIWGKPRPDK</sequence>
<dbReference type="Proteomes" id="UP000814140">
    <property type="component" value="Unassembled WGS sequence"/>
</dbReference>
<reference evidence="1" key="1">
    <citation type="submission" date="2021-03" db="EMBL/GenBank/DDBJ databases">
        <authorList>
            <consortium name="DOE Joint Genome Institute"/>
            <person name="Ahrendt S."/>
            <person name="Looney B.P."/>
            <person name="Miyauchi S."/>
            <person name="Morin E."/>
            <person name="Drula E."/>
            <person name="Courty P.E."/>
            <person name="Chicoki N."/>
            <person name="Fauchery L."/>
            <person name="Kohler A."/>
            <person name="Kuo A."/>
            <person name="Labutti K."/>
            <person name="Pangilinan J."/>
            <person name="Lipzen A."/>
            <person name="Riley R."/>
            <person name="Andreopoulos W."/>
            <person name="He G."/>
            <person name="Johnson J."/>
            <person name="Barry K.W."/>
            <person name="Grigoriev I.V."/>
            <person name="Nagy L."/>
            <person name="Hibbett D."/>
            <person name="Henrissat B."/>
            <person name="Matheny P.B."/>
            <person name="Labbe J."/>
            <person name="Martin F."/>
        </authorList>
    </citation>
    <scope>NUCLEOTIDE SEQUENCE</scope>
    <source>
        <strain evidence="1">HHB10654</strain>
    </source>
</reference>
<gene>
    <name evidence="1" type="ORF">BV25DRAFT_1779850</name>
</gene>
<keyword evidence="2" id="KW-1185">Reference proteome</keyword>
<protein>
    <submittedName>
        <fullName evidence="1">Uncharacterized protein</fullName>
    </submittedName>
</protein>
<organism evidence="1 2">
    <name type="scientific">Artomyces pyxidatus</name>
    <dbReference type="NCBI Taxonomy" id="48021"/>
    <lineage>
        <taxon>Eukaryota</taxon>
        <taxon>Fungi</taxon>
        <taxon>Dikarya</taxon>
        <taxon>Basidiomycota</taxon>
        <taxon>Agaricomycotina</taxon>
        <taxon>Agaricomycetes</taxon>
        <taxon>Russulales</taxon>
        <taxon>Auriscalpiaceae</taxon>
        <taxon>Artomyces</taxon>
    </lineage>
</organism>
<feature type="non-terminal residue" evidence="1">
    <location>
        <position position="118"/>
    </location>
</feature>
<reference evidence="1" key="2">
    <citation type="journal article" date="2022" name="New Phytol.">
        <title>Evolutionary transition to the ectomycorrhizal habit in the genomes of a hyperdiverse lineage of mushroom-forming fungi.</title>
        <authorList>
            <person name="Looney B."/>
            <person name="Miyauchi S."/>
            <person name="Morin E."/>
            <person name="Drula E."/>
            <person name="Courty P.E."/>
            <person name="Kohler A."/>
            <person name="Kuo A."/>
            <person name="LaButti K."/>
            <person name="Pangilinan J."/>
            <person name="Lipzen A."/>
            <person name="Riley R."/>
            <person name="Andreopoulos W."/>
            <person name="He G."/>
            <person name="Johnson J."/>
            <person name="Nolan M."/>
            <person name="Tritt A."/>
            <person name="Barry K.W."/>
            <person name="Grigoriev I.V."/>
            <person name="Nagy L.G."/>
            <person name="Hibbett D."/>
            <person name="Henrissat B."/>
            <person name="Matheny P.B."/>
            <person name="Labbe J."/>
            <person name="Martin F.M."/>
        </authorList>
    </citation>
    <scope>NUCLEOTIDE SEQUENCE</scope>
    <source>
        <strain evidence="1">HHB10654</strain>
    </source>
</reference>
<evidence type="ECO:0000313" key="1">
    <source>
        <dbReference type="EMBL" id="KAI0056856.1"/>
    </source>
</evidence>
<name>A0ACB8SMC4_9AGAM</name>